<evidence type="ECO:0000259" key="5">
    <source>
        <dbReference type="SMART" id="SM00642"/>
    </source>
</evidence>
<proteinExistence type="predicted"/>
<dbReference type="GO" id="GO:0004556">
    <property type="term" value="F:alpha-amylase activity"/>
    <property type="evidence" value="ECO:0007669"/>
    <property type="project" value="InterPro"/>
</dbReference>
<dbReference type="RefSeq" id="WP_151108613.1">
    <property type="nucleotide sequence ID" value="NZ_WAEM01000014.1"/>
</dbReference>
<evidence type="ECO:0000313" key="7">
    <source>
        <dbReference type="EMBL" id="KAB1153590.1"/>
    </source>
</evidence>
<dbReference type="SMART" id="SM00642">
    <property type="entry name" value="Aamy"/>
    <property type="match status" value="1"/>
</dbReference>
<dbReference type="GO" id="GO:0005509">
    <property type="term" value="F:calcium ion binding"/>
    <property type="evidence" value="ECO:0007669"/>
    <property type="project" value="InterPro"/>
</dbReference>
<keyword evidence="3" id="KW-0326">Glycosidase</keyword>
<dbReference type="NCBIfam" id="TIGR04183">
    <property type="entry name" value="Por_Secre_tail"/>
    <property type="match status" value="1"/>
</dbReference>
<dbReference type="Gene3D" id="2.60.40.1180">
    <property type="entry name" value="Golgi alpha-mannosidase II"/>
    <property type="match status" value="1"/>
</dbReference>
<reference evidence="7 8" key="1">
    <citation type="submission" date="2019-09" db="EMBL/GenBank/DDBJ databases">
        <title>Flavobacterium sp. nov., isolated from glacier ice.</title>
        <authorList>
            <person name="Liu Q."/>
        </authorList>
    </citation>
    <scope>NUCLEOTIDE SEQUENCE [LARGE SCALE GENOMIC DNA]</scope>
    <source>
        <strain evidence="7 8">NBRC 112527</strain>
    </source>
</reference>
<dbReference type="Pfam" id="PF16738">
    <property type="entry name" value="CBM26"/>
    <property type="match status" value="1"/>
</dbReference>
<dbReference type="EMBL" id="WAEM01000014">
    <property type="protein sequence ID" value="KAB1153590.1"/>
    <property type="molecule type" value="Genomic_DNA"/>
</dbReference>
<dbReference type="Gene3D" id="2.60.40.10">
    <property type="entry name" value="Immunoglobulins"/>
    <property type="match status" value="1"/>
</dbReference>
<accession>A0A7J5A7P9</accession>
<dbReference type="InterPro" id="IPR013783">
    <property type="entry name" value="Ig-like_fold"/>
</dbReference>
<dbReference type="InterPro" id="IPR013780">
    <property type="entry name" value="Glyco_hydro_b"/>
</dbReference>
<dbReference type="CDD" id="cd11314">
    <property type="entry name" value="AmyAc_arch_bac_plant_AmyA"/>
    <property type="match status" value="1"/>
</dbReference>
<keyword evidence="2" id="KW-0378">Hydrolase</keyword>
<dbReference type="InterPro" id="IPR026444">
    <property type="entry name" value="Secre_tail"/>
</dbReference>
<dbReference type="PANTHER" id="PTHR43447">
    <property type="entry name" value="ALPHA-AMYLASE"/>
    <property type="match status" value="1"/>
</dbReference>
<protein>
    <submittedName>
        <fullName evidence="7">T9SS type A sorting domain-containing protein</fullName>
    </submittedName>
</protein>
<keyword evidence="8" id="KW-1185">Reference proteome</keyword>
<dbReference type="Pfam" id="PF07821">
    <property type="entry name" value="Alpha-amyl_C2"/>
    <property type="match status" value="1"/>
</dbReference>
<dbReference type="SMART" id="SM00810">
    <property type="entry name" value="Alpha-amyl_C2"/>
    <property type="match status" value="1"/>
</dbReference>
<comment type="caution">
    <text evidence="7">The sequence shown here is derived from an EMBL/GenBank/DDBJ whole genome shotgun (WGS) entry which is preliminary data.</text>
</comment>
<dbReference type="Gene3D" id="3.20.20.80">
    <property type="entry name" value="Glycosidases"/>
    <property type="match status" value="1"/>
</dbReference>
<feature type="domain" description="Alpha-amylase C-terminal beta-sheet" evidence="6">
    <location>
        <begin position="370"/>
        <end position="430"/>
    </location>
</feature>
<dbReference type="SUPFAM" id="SSF51011">
    <property type="entry name" value="Glycosyl hydrolase domain"/>
    <property type="match status" value="1"/>
</dbReference>
<gene>
    <name evidence="7" type="ORF">F6464_14205</name>
</gene>
<evidence type="ECO:0000256" key="1">
    <source>
        <dbReference type="ARBA" id="ARBA00022729"/>
    </source>
</evidence>
<dbReference type="SUPFAM" id="SSF51445">
    <property type="entry name" value="(Trans)glycosidases"/>
    <property type="match status" value="1"/>
</dbReference>
<dbReference type="Proteomes" id="UP000490922">
    <property type="component" value="Unassembled WGS sequence"/>
</dbReference>
<feature type="domain" description="Glycosyl hydrolase family 13 catalytic" evidence="5">
    <location>
        <begin position="34"/>
        <end position="369"/>
    </location>
</feature>
<dbReference type="GO" id="GO:0005975">
    <property type="term" value="P:carbohydrate metabolic process"/>
    <property type="evidence" value="ECO:0007669"/>
    <property type="project" value="InterPro"/>
</dbReference>
<evidence type="ECO:0000259" key="6">
    <source>
        <dbReference type="SMART" id="SM00810"/>
    </source>
</evidence>
<feature type="chain" id="PRO_5029653166" evidence="4">
    <location>
        <begin position="26"/>
        <end position="711"/>
    </location>
</feature>
<dbReference type="Pfam" id="PF18962">
    <property type="entry name" value="Por_Secre_tail"/>
    <property type="match status" value="1"/>
</dbReference>
<dbReference type="OrthoDB" id="9806009at2"/>
<dbReference type="Pfam" id="PF13290">
    <property type="entry name" value="CHB_HEX_C_1"/>
    <property type="match status" value="1"/>
</dbReference>
<dbReference type="AlphaFoldDB" id="A0A7J5A7P9"/>
<organism evidence="7 8">
    <name type="scientific">Flavobacterium luteum</name>
    <dbReference type="NCBI Taxonomy" id="2026654"/>
    <lineage>
        <taxon>Bacteria</taxon>
        <taxon>Pseudomonadati</taxon>
        <taxon>Bacteroidota</taxon>
        <taxon>Flavobacteriia</taxon>
        <taxon>Flavobacteriales</taxon>
        <taxon>Flavobacteriaceae</taxon>
        <taxon>Flavobacterium</taxon>
    </lineage>
</organism>
<dbReference type="InterPro" id="IPR031965">
    <property type="entry name" value="CBM26"/>
</dbReference>
<evidence type="ECO:0000256" key="3">
    <source>
        <dbReference type="ARBA" id="ARBA00023295"/>
    </source>
</evidence>
<keyword evidence="1 4" id="KW-0732">Signal</keyword>
<evidence type="ECO:0000256" key="4">
    <source>
        <dbReference type="SAM" id="SignalP"/>
    </source>
</evidence>
<dbReference type="InterPro" id="IPR012850">
    <property type="entry name" value="A-amylase_bs_C"/>
</dbReference>
<feature type="signal peptide" evidence="4">
    <location>
        <begin position="1"/>
        <end position="25"/>
    </location>
</feature>
<dbReference type="InterPro" id="IPR006047">
    <property type="entry name" value="GH13_cat_dom"/>
</dbReference>
<dbReference type="InterPro" id="IPR059177">
    <property type="entry name" value="GH29D-like_dom"/>
</dbReference>
<dbReference type="InterPro" id="IPR017853">
    <property type="entry name" value="GH"/>
</dbReference>
<sequence>MKLFSKNFLLLVVLFFATLLSTVKAQQTSANVNDIMFQTFGWDVHQQKIVSDEGGLYNFINNRASGYAVAGFNVLWLPPPSKSTGGVGYIPTELFNFSQTSYGSEAQLRAMLTTLNTSSPRIHPMADIVVNHRGGTTNWMDFTNPTWDCKSVVSNDEASGPLNTSGIKPCGTADTGDGFDGGRDLDHTNSQVQSGVKEFLTRLKGLGFDSWRWDVAKGFSASYFGDYIEASTPYSSVGEYWDGNRNTLKNWVDGTRGKSAAFDFDLYYDLIDAVNNGNYGRLAGGYPGLAGIFGYADKTVTFVDNHDTFVKGSIITSDNIMKGYAYIMTHPGVPCVFFPHYYGGTYKKENVTVVYTANEIAINKLMAIRRATGINAYSSVVVSNAGNFYSAIISNNGIDKVAVKIGPGSWDPGAGWVLNTFGTDYAVWSKAAINFNFSPTATITPLSASYVSGASQLVTITATDDKVGTTIYYTTDGSTPTTSSAVYTSPISVSTTTTVKAIARDAEGLFSGIPSQTYTFLTIGDITVKVKPPTSWSAPIKVHHFNAIPSANLANSTWNGKTMTGPDANGYYSYTFNNIASTDIIFTRGTGSPQTQNADIKPVTKSTCYNMLGWTSGFVTVEDCTTLGVNDSEFNNSQLKLYPNPTHGAFKINKAISNLSIFDITGKVVKQFNGTFQSDASYDISSLVKGMYFVKLKTISGIETTLKLSKE</sequence>
<evidence type="ECO:0000313" key="8">
    <source>
        <dbReference type="Proteomes" id="UP000490922"/>
    </source>
</evidence>
<name>A0A7J5A7P9_9FLAO</name>
<evidence type="ECO:0000256" key="2">
    <source>
        <dbReference type="ARBA" id="ARBA00022801"/>
    </source>
</evidence>